<dbReference type="HOGENOM" id="CLU_145353_1_0_6"/>
<keyword evidence="1" id="KW-0732">Signal</keyword>
<comment type="caution">
    <text evidence="2">The sequence shown here is derived from an EMBL/GenBank/DDBJ whole genome shotgun (WGS) entry which is preliminary data.</text>
</comment>
<evidence type="ECO:0008006" key="4">
    <source>
        <dbReference type="Google" id="ProtNLM"/>
    </source>
</evidence>
<evidence type="ECO:0000256" key="1">
    <source>
        <dbReference type="SAM" id="SignalP"/>
    </source>
</evidence>
<dbReference type="RefSeq" id="WP_007019220.1">
    <property type="nucleotide sequence ID" value="NZ_CH724122.1"/>
</dbReference>
<gene>
    <name evidence="2" type="ORF">RED65_08354</name>
</gene>
<feature type="signal peptide" evidence="1">
    <location>
        <begin position="1"/>
        <end position="21"/>
    </location>
</feature>
<sequence>MKTLFTCCLLLASLFSHSVMANDPSEPSVVIRHSEDKTFYEYRVNGELQEIKVVPKVGQPYYLIPDGVETDEYKRQNKSNVVPPSWLIFTW</sequence>
<protein>
    <recommendedName>
        <fullName evidence="4">DUF2782 domain-containing protein</fullName>
    </recommendedName>
</protein>
<dbReference type="InterPro" id="IPR021357">
    <property type="entry name" value="DUF2782"/>
</dbReference>
<name>Q1MZ80_9GAMM</name>
<dbReference type="OrthoDB" id="5296182at2"/>
<reference evidence="2 3" key="1">
    <citation type="submission" date="2006-03" db="EMBL/GenBank/DDBJ databases">
        <authorList>
            <person name="Pinhassi J."/>
            <person name="Pedros-Alio C."/>
            <person name="Ferriera S."/>
            <person name="Johnson J."/>
            <person name="Kravitz S."/>
            <person name="Halpern A."/>
            <person name="Remington K."/>
            <person name="Beeson K."/>
            <person name="Tran B."/>
            <person name="Rogers Y.-H."/>
            <person name="Friedman R."/>
            <person name="Venter J.C."/>
        </authorList>
    </citation>
    <scope>NUCLEOTIDE SEQUENCE [LARGE SCALE GENOMIC DNA]</scope>
    <source>
        <strain evidence="2 3">RED65</strain>
    </source>
</reference>
<accession>Q1MZ80</accession>
<evidence type="ECO:0000313" key="3">
    <source>
        <dbReference type="Proteomes" id="UP000004263"/>
    </source>
</evidence>
<dbReference type="Gene3D" id="2.20.130.30">
    <property type="entry name" value="Protein of unknown function DUF2782"/>
    <property type="match status" value="1"/>
</dbReference>
<dbReference type="EMBL" id="AAQH01000020">
    <property type="protein sequence ID" value="EAT11253.1"/>
    <property type="molecule type" value="Genomic_DNA"/>
</dbReference>
<organism evidence="2 3">
    <name type="scientific">Bermanella marisrubri</name>
    <dbReference type="NCBI Taxonomy" id="207949"/>
    <lineage>
        <taxon>Bacteria</taxon>
        <taxon>Pseudomonadati</taxon>
        <taxon>Pseudomonadota</taxon>
        <taxon>Gammaproteobacteria</taxon>
        <taxon>Oceanospirillales</taxon>
        <taxon>Oceanospirillaceae</taxon>
        <taxon>Bermanella</taxon>
    </lineage>
</organism>
<evidence type="ECO:0000313" key="2">
    <source>
        <dbReference type="EMBL" id="EAT11253.1"/>
    </source>
</evidence>
<dbReference type="Proteomes" id="UP000004263">
    <property type="component" value="Unassembled WGS sequence"/>
</dbReference>
<keyword evidence="3" id="KW-1185">Reference proteome</keyword>
<dbReference type="STRING" id="207949.RED65_08354"/>
<dbReference type="AlphaFoldDB" id="Q1MZ80"/>
<dbReference type="Pfam" id="PF11191">
    <property type="entry name" value="DUF2782"/>
    <property type="match status" value="1"/>
</dbReference>
<proteinExistence type="predicted"/>
<feature type="chain" id="PRO_5004194451" description="DUF2782 domain-containing protein" evidence="1">
    <location>
        <begin position="22"/>
        <end position="91"/>
    </location>
</feature>